<evidence type="ECO:0000256" key="3">
    <source>
        <dbReference type="ARBA" id="ARBA00006678"/>
    </source>
</evidence>
<dbReference type="Gene3D" id="3.30.230.70">
    <property type="entry name" value="GHMP Kinase, N-terminal domain"/>
    <property type="match status" value="1"/>
</dbReference>
<dbReference type="AlphaFoldDB" id="A0A0R3VV31"/>
<organism evidence="10">
    <name type="scientific">Taenia asiatica</name>
    <name type="common">Asian tapeworm</name>
    <dbReference type="NCBI Taxonomy" id="60517"/>
    <lineage>
        <taxon>Eukaryota</taxon>
        <taxon>Metazoa</taxon>
        <taxon>Spiralia</taxon>
        <taxon>Lophotrochozoa</taxon>
        <taxon>Platyhelminthes</taxon>
        <taxon>Cestoda</taxon>
        <taxon>Eucestoda</taxon>
        <taxon>Cyclophyllidea</taxon>
        <taxon>Taeniidae</taxon>
        <taxon>Taenia</taxon>
    </lineage>
</organism>
<comment type="subcellular location">
    <subcellularLocation>
        <location evidence="2">Cytoplasm</location>
    </subcellularLocation>
    <subcellularLocation>
        <location evidence="1">Nucleus</location>
    </subcellularLocation>
</comment>
<dbReference type="GO" id="GO:0071038">
    <property type="term" value="P:TRAMP-dependent tRNA surveillance pathway"/>
    <property type="evidence" value="ECO:0007669"/>
    <property type="project" value="TreeGrafter"/>
</dbReference>
<feature type="domain" description="Exoribonuclease phosphorolytic" evidence="7">
    <location>
        <begin position="192"/>
        <end position="258"/>
    </location>
</feature>
<dbReference type="Pfam" id="PF01138">
    <property type="entry name" value="RNase_PH"/>
    <property type="match status" value="1"/>
</dbReference>
<keyword evidence="4" id="KW-0963">Cytoplasm</keyword>
<dbReference type="SUPFAM" id="SSF54211">
    <property type="entry name" value="Ribosomal protein S5 domain 2-like"/>
    <property type="match status" value="1"/>
</dbReference>
<feature type="domain" description="Exoribonuclease phosphorolytic" evidence="6">
    <location>
        <begin position="28"/>
        <end position="163"/>
    </location>
</feature>
<dbReference type="InterPro" id="IPR020568">
    <property type="entry name" value="Ribosomal_Su5_D2-typ_SF"/>
</dbReference>
<dbReference type="PANTHER" id="PTHR11097">
    <property type="entry name" value="EXOSOME COMPLEX EXONUCLEASE RIBOSOMAL RNA PROCESSING PROTEIN"/>
    <property type="match status" value="1"/>
</dbReference>
<dbReference type="GO" id="GO:0071028">
    <property type="term" value="P:nuclear mRNA surveillance"/>
    <property type="evidence" value="ECO:0007669"/>
    <property type="project" value="TreeGrafter"/>
</dbReference>
<dbReference type="GO" id="GO:0016075">
    <property type="term" value="P:rRNA catabolic process"/>
    <property type="evidence" value="ECO:0007669"/>
    <property type="project" value="TreeGrafter"/>
</dbReference>
<evidence type="ECO:0000256" key="1">
    <source>
        <dbReference type="ARBA" id="ARBA00004123"/>
    </source>
</evidence>
<reference evidence="10" key="1">
    <citation type="submission" date="2017-02" db="UniProtKB">
        <authorList>
            <consortium name="WormBaseParasite"/>
        </authorList>
    </citation>
    <scope>IDENTIFICATION</scope>
</reference>
<keyword evidence="9" id="KW-1185">Reference proteome</keyword>
<gene>
    <name evidence="8" type="ORF">TASK_LOCUS1220</name>
</gene>
<evidence type="ECO:0000313" key="9">
    <source>
        <dbReference type="Proteomes" id="UP000282613"/>
    </source>
</evidence>
<dbReference type="GO" id="GO:0000467">
    <property type="term" value="P:exonucleolytic trimming to generate mature 3'-end of 5.8S rRNA from tricistronic rRNA transcript (SSU-rRNA, 5.8S rRNA, LSU-rRNA)"/>
    <property type="evidence" value="ECO:0007669"/>
    <property type="project" value="TreeGrafter"/>
</dbReference>
<sequence length="699" mass="77314">MQLADAECTTLTQMLLSGIRLDGRSLKEYREINFRFPSGHPCGGCCIVNIGSTSVLAKVSAEVVEPKHYRPAQGVVFVNFDATLVSFLEGKRKLRSRDDEGRRLSSVLQMCLRDCIDVDALCIVAWERVFAIRVDLKALSFDGNLGDCGALAAVASLASFRRPDVFVNDDGKIIVDTEMKHRPPVRLNLRRIPVLVTLGLASDTKVILQDPTQREEAIMTGGRVMVGLTAHEELCCVHTSGLTTPIRPESLSRCIMLANTRAKSLVALLQRVIEGLERQRAAVGAAAAARTSDLDKANQLLVDVPLVLSSTSFLPGGANAPEELKHVEDGELAGEEEDEEGEESSSSHAMDVDISSESEGEVKPAARDPYGVIEVSSLLAERERPEAEMAQGNGGLGFQSIESDSTVTARSLLPPRIARKTKELRKVALHGDDEEEEEKSAIAIYPPAIFGETSTASISYDQSSSQPSVPKGCSPTVPIMYHKESVGLNEAFELQIQVNVELSQLEDVFRQTELLFCAGLWFAEETERSPSLPNNLHSLVAYESHAKQNWKDVILGTSPTNENKRHFAVATHRHLCQALLSARERMLTFWHEIAVFLENNFRPSSEVSDLRGLLDRLTSNFQQLKTETEMAKHVAKDVGELAAENSRIFRRLCKFTYSTPNVFRHIQRKSHQIRMKRLAEAFFVQELQIPQLLAVYDPA</sequence>
<dbReference type="GO" id="GO:0000177">
    <property type="term" value="C:cytoplasmic exosome (RNase complex)"/>
    <property type="evidence" value="ECO:0007669"/>
    <property type="project" value="TreeGrafter"/>
</dbReference>
<dbReference type="InterPro" id="IPR050590">
    <property type="entry name" value="Exosome_comp_Rrp42_subfam"/>
</dbReference>
<proteinExistence type="inferred from homology"/>
<reference evidence="8 9" key="2">
    <citation type="submission" date="2018-11" db="EMBL/GenBank/DDBJ databases">
        <authorList>
            <consortium name="Pathogen Informatics"/>
        </authorList>
    </citation>
    <scope>NUCLEOTIDE SEQUENCE [LARGE SCALE GENOMIC DNA]</scope>
</reference>
<dbReference type="GO" id="GO:0035925">
    <property type="term" value="F:mRNA 3'-UTR AU-rich region binding"/>
    <property type="evidence" value="ECO:0007669"/>
    <property type="project" value="TreeGrafter"/>
</dbReference>
<dbReference type="GO" id="GO:0034475">
    <property type="term" value="P:U4 snRNA 3'-end processing"/>
    <property type="evidence" value="ECO:0007669"/>
    <property type="project" value="TreeGrafter"/>
</dbReference>
<dbReference type="GO" id="GO:0000176">
    <property type="term" value="C:nuclear exosome (RNase complex)"/>
    <property type="evidence" value="ECO:0007669"/>
    <property type="project" value="TreeGrafter"/>
</dbReference>
<dbReference type="GO" id="GO:0034473">
    <property type="term" value="P:U1 snRNA 3'-end processing"/>
    <property type="evidence" value="ECO:0007669"/>
    <property type="project" value="TreeGrafter"/>
</dbReference>
<dbReference type="InterPro" id="IPR027408">
    <property type="entry name" value="PNPase/RNase_PH_dom_sf"/>
</dbReference>
<evidence type="ECO:0000256" key="4">
    <source>
        <dbReference type="ARBA" id="ARBA00022490"/>
    </source>
</evidence>
<dbReference type="SUPFAM" id="SSF55666">
    <property type="entry name" value="Ribonuclease PH domain 2-like"/>
    <property type="match status" value="1"/>
</dbReference>
<dbReference type="STRING" id="60517.A0A0R3VV31"/>
<dbReference type="OrthoDB" id="10264038at2759"/>
<dbReference type="GO" id="GO:0034476">
    <property type="term" value="P:U5 snRNA 3'-end processing"/>
    <property type="evidence" value="ECO:0007669"/>
    <property type="project" value="TreeGrafter"/>
</dbReference>
<dbReference type="WBParaSite" id="TASK_0000121901-mRNA-1">
    <property type="protein sequence ID" value="TASK_0000121901-mRNA-1"/>
    <property type="gene ID" value="TASK_0000121901"/>
</dbReference>
<protein>
    <submittedName>
        <fullName evidence="10">RNase_PH domain-containing protein</fullName>
    </submittedName>
</protein>
<evidence type="ECO:0000313" key="8">
    <source>
        <dbReference type="EMBL" id="VDK22695.1"/>
    </source>
</evidence>
<dbReference type="Pfam" id="PF03725">
    <property type="entry name" value="RNase_PH_C"/>
    <property type="match status" value="1"/>
</dbReference>
<dbReference type="InterPro" id="IPR036345">
    <property type="entry name" value="ExoRNase_PH_dom2_sf"/>
</dbReference>
<comment type="similarity">
    <text evidence="3">Belongs to the RNase PH family.</text>
</comment>
<dbReference type="Proteomes" id="UP000282613">
    <property type="component" value="Unassembled WGS sequence"/>
</dbReference>
<evidence type="ECO:0000259" key="7">
    <source>
        <dbReference type="Pfam" id="PF03725"/>
    </source>
</evidence>
<accession>A0A0R3VV31</accession>
<evidence type="ECO:0000256" key="2">
    <source>
        <dbReference type="ARBA" id="ARBA00004496"/>
    </source>
</evidence>
<feature type="compositionally biased region" description="Acidic residues" evidence="5">
    <location>
        <begin position="330"/>
        <end position="343"/>
    </location>
</feature>
<evidence type="ECO:0000313" key="10">
    <source>
        <dbReference type="WBParaSite" id="TASK_0000121901-mRNA-1"/>
    </source>
</evidence>
<evidence type="ECO:0000256" key="5">
    <source>
        <dbReference type="SAM" id="MobiDB-lite"/>
    </source>
</evidence>
<dbReference type="GO" id="GO:0071035">
    <property type="term" value="P:nuclear polyadenylation-dependent rRNA catabolic process"/>
    <property type="evidence" value="ECO:0007669"/>
    <property type="project" value="TreeGrafter"/>
</dbReference>
<evidence type="ECO:0000259" key="6">
    <source>
        <dbReference type="Pfam" id="PF01138"/>
    </source>
</evidence>
<dbReference type="PANTHER" id="PTHR11097:SF14">
    <property type="entry name" value="EXOSOME COMPLEX COMPONENT RRP45"/>
    <property type="match status" value="1"/>
</dbReference>
<feature type="region of interest" description="Disordered" evidence="5">
    <location>
        <begin position="330"/>
        <end position="367"/>
    </location>
</feature>
<dbReference type="InterPro" id="IPR001247">
    <property type="entry name" value="ExoRNase_PH_dom1"/>
</dbReference>
<dbReference type="InterPro" id="IPR015847">
    <property type="entry name" value="ExoRNase_PH_dom2"/>
</dbReference>
<dbReference type="EMBL" id="UYRS01000271">
    <property type="protein sequence ID" value="VDK22695.1"/>
    <property type="molecule type" value="Genomic_DNA"/>
</dbReference>
<name>A0A0R3VV31_TAEAS</name>